<protein>
    <submittedName>
        <fullName evidence="2">ArfA</fullName>
    </submittedName>
</protein>
<feature type="transmembrane region" description="Helical" evidence="1">
    <location>
        <begin position="86"/>
        <end position="110"/>
    </location>
</feature>
<evidence type="ECO:0000313" key="2">
    <source>
        <dbReference type="EMBL" id="STO71010.1"/>
    </source>
</evidence>
<sequence>MAKKKVVIEPLNEQGSIKYRHQKGVIRDNAIQALLHDPLFRQRIERKHKGKGSYQRKAKHVGKYFENPIIKFFGNRDFIIGFFKGYFIIVFCLNYFLIVIDLSIFMSLLWSDHLHNGPNVINNFHGEFYEKNHYWLLH</sequence>
<proteinExistence type="predicted"/>
<keyword evidence="3" id="KW-1185">Reference proteome</keyword>
<keyword evidence="1" id="KW-0472">Membrane</keyword>
<dbReference type="EMBL" id="UGHF01000002">
    <property type="protein sequence ID" value="STO71010.1"/>
    <property type="molecule type" value="Genomic_DNA"/>
</dbReference>
<keyword evidence="1" id="KW-1133">Transmembrane helix</keyword>
<evidence type="ECO:0000313" key="3">
    <source>
        <dbReference type="Proteomes" id="UP000254329"/>
    </source>
</evidence>
<dbReference type="Proteomes" id="UP000254329">
    <property type="component" value="Unassembled WGS sequence"/>
</dbReference>
<reference evidence="2 3" key="1">
    <citation type="submission" date="2018-06" db="EMBL/GenBank/DDBJ databases">
        <authorList>
            <consortium name="Pathogen Informatics"/>
            <person name="Doyle S."/>
        </authorList>
    </citation>
    <scope>NUCLEOTIDE SEQUENCE [LARGE SCALE GENOMIC DNA]</scope>
    <source>
        <strain evidence="2 3">NCTC1659</strain>
    </source>
</reference>
<dbReference type="Pfam" id="PF03889">
    <property type="entry name" value="ArfA"/>
    <property type="match status" value="1"/>
</dbReference>
<name>A0A377I7J4_9PAST</name>
<gene>
    <name evidence="2" type="primary">arfA_4</name>
    <name evidence="2" type="ORF">NCTC1659_02485</name>
</gene>
<evidence type="ECO:0000256" key="1">
    <source>
        <dbReference type="SAM" id="Phobius"/>
    </source>
</evidence>
<dbReference type="InterPro" id="IPR005589">
    <property type="entry name" value="ArfA"/>
</dbReference>
<keyword evidence="1" id="KW-0812">Transmembrane</keyword>
<organism evidence="2 3">
    <name type="scientific">Canicola haemoglobinophilus</name>
    <dbReference type="NCBI Taxonomy" id="733"/>
    <lineage>
        <taxon>Bacteria</taxon>
        <taxon>Pseudomonadati</taxon>
        <taxon>Pseudomonadota</taxon>
        <taxon>Gammaproteobacteria</taxon>
        <taxon>Pasteurellales</taxon>
        <taxon>Pasteurellaceae</taxon>
        <taxon>Canicola</taxon>
    </lineage>
</organism>
<accession>A0A377I7J4</accession>
<dbReference type="GO" id="GO:0072344">
    <property type="term" value="P:rescue of stalled ribosome"/>
    <property type="evidence" value="ECO:0007669"/>
    <property type="project" value="InterPro"/>
</dbReference>
<dbReference type="AlphaFoldDB" id="A0A377I7J4"/>